<accession>A0A1I1LLX4</accession>
<dbReference type="STRING" id="739143.SAMN05216297_1022"/>
<evidence type="ECO:0000313" key="2">
    <source>
        <dbReference type="Proteomes" id="UP000199672"/>
    </source>
</evidence>
<organism evidence="1 2">
    <name type="scientific">Flavobacterium phragmitis</name>
    <dbReference type="NCBI Taxonomy" id="739143"/>
    <lineage>
        <taxon>Bacteria</taxon>
        <taxon>Pseudomonadati</taxon>
        <taxon>Bacteroidota</taxon>
        <taxon>Flavobacteriia</taxon>
        <taxon>Flavobacteriales</taxon>
        <taxon>Flavobacteriaceae</taxon>
        <taxon>Flavobacterium</taxon>
    </lineage>
</organism>
<keyword evidence="2" id="KW-1185">Reference proteome</keyword>
<name>A0A1I1LLX4_9FLAO</name>
<dbReference type="RefSeq" id="WP_091490714.1">
    <property type="nucleotide sequence ID" value="NZ_FOMH01000002.1"/>
</dbReference>
<protein>
    <submittedName>
        <fullName evidence="1">Uncharacterized protein</fullName>
    </submittedName>
</protein>
<gene>
    <name evidence="1" type="ORF">SAMN05216297_1022</name>
</gene>
<reference evidence="2" key="1">
    <citation type="submission" date="2016-10" db="EMBL/GenBank/DDBJ databases">
        <authorList>
            <person name="Varghese N."/>
            <person name="Submissions S."/>
        </authorList>
    </citation>
    <scope>NUCLEOTIDE SEQUENCE [LARGE SCALE GENOMIC DNA]</scope>
    <source>
        <strain evidence="2">CGMCC 1.10370</strain>
    </source>
</reference>
<sequence length="106" mass="12082">MHNIIVTNTIEQDKVTINFDPQDGTLSFPSVDLTTTADIDLNPLILKLTALLELDTKLEIQYDDVHSLADSDSKIKLVKETLDDIYKSFNQNIITEDEIMHEDDDF</sequence>
<dbReference type="AlphaFoldDB" id="A0A1I1LLX4"/>
<proteinExistence type="predicted"/>
<dbReference type="Proteomes" id="UP000199672">
    <property type="component" value="Unassembled WGS sequence"/>
</dbReference>
<dbReference type="EMBL" id="FOMH01000002">
    <property type="protein sequence ID" value="SFC71978.1"/>
    <property type="molecule type" value="Genomic_DNA"/>
</dbReference>
<evidence type="ECO:0000313" key="1">
    <source>
        <dbReference type="EMBL" id="SFC71978.1"/>
    </source>
</evidence>